<comment type="caution">
    <text evidence="2">The sequence shown here is derived from an EMBL/GenBank/DDBJ whole genome shotgun (WGS) entry which is preliminary data.</text>
</comment>
<dbReference type="InterPro" id="IPR058511">
    <property type="entry name" value="DUF8198"/>
</dbReference>
<dbReference type="AlphaFoldDB" id="A0A7U7J511"/>
<dbReference type="InterPro" id="IPR058063">
    <property type="entry name" value="FFLEE_fam"/>
</dbReference>
<gene>
    <name evidence="2" type="ORF">BN874_30002</name>
</gene>
<dbReference type="NCBIfam" id="NF047641">
    <property type="entry name" value="FFLEE_fam"/>
    <property type="match status" value="1"/>
</dbReference>
<reference evidence="2 3" key="1">
    <citation type="journal article" date="2014" name="ISME J.">
        <title>Candidatus Competibacter-lineage genomes retrieved from metagenomes reveal functional metabolic diversity.</title>
        <authorList>
            <person name="McIlroy S.J."/>
            <person name="Albertsen M."/>
            <person name="Andresen E.K."/>
            <person name="Saunders A.M."/>
            <person name="Kristiansen R."/>
            <person name="Stokholm-Bjerregaard M."/>
            <person name="Nielsen K.L."/>
            <person name="Nielsen P.H."/>
        </authorList>
    </citation>
    <scope>NUCLEOTIDE SEQUENCE [LARGE SCALE GENOMIC DNA]</scope>
    <source>
        <strain evidence="2 3">Run_B_J11</strain>
    </source>
</reference>
<dbReference type="EMBL" id="CBTK010000223">
    <property type="protein sequence ID" value="CDH45870.1"/>
    <property type="molecule type" value="Genomic_DNA"/>
</dbReference>
<feature type="domain" description="DUF8198" evidence="1">
    <location>
        <begin position="28"/>
        <end position="236"/>
    </location>
</feature>
<dbReference type="RefSeq" id="WP_051497813.1">
    <property type="nucleotide sequence ID" value="NZ_CBTK010000223.1"/>
</dbReference>
<dbReference type="Pfam" id="PF26621">
    <property type="entry name" value="DUF8198"/>
    <property type="match status" value="1"/>
</dbReference>
<sequence length="250" mass="28667">MTDHDKTHNAARLLEQLQRNQAFRSSETGGLERELSLLRRWQSARLARTYADLRQNARYRLAAEFFLHELYGDGDLGQREQDLARIVPMMTHILPGNVLYTTALALELNALSRELDARLTRILVAEFDFRDSLDEATYVAAYRQCARYQQRSDQIELVEQLGRDLQSIVPRRFIHTALKLAKTPARLAGLVELHRFLSAGFEAFRCMGADAETFITTITRRERAILERIRSGHSQPLEWNGVSTYPGSTC</sequence>
<keyword evidence="3" id="KW-1185">Reference proteome</keyword>
<evidence type="ECO:0000313" key="2">
    <source>
        <dbReference type="EMBL" id="CDH45870.1"/>
    </source>
</evidence>
<evidence type="ECO:0000259" key="1">
    <source>
        <dbReference type="Pfam" id="PF26621"/>
    </source>
</evidence>
<organism evidence="2 3">
    <name type="scientific">Candidatus Contendobacter odensis Run_B_J11</name>
    <dbReference type="NCBI Taxonomy" id="1400861"/>
    <lineage>
        <taxon>Bacteria</taxon>
        <taxon>Pseudomonadati</taxon>
        <taxon>Pseudomonadota</taxon>
        <taxon>Gammaproteobacteria</taxon>
        <taxon>Candidatus Competibacteraceae</taxon>
        <taxon>Candidatus Contendibacter</taxon>
    </lineage>
</organism>
<accession>A0A7U7J511</accession>
<dbReference type="OrthoDB" id="7957365at2"/>
<dbReference type="Proteomes" id="UP000019184">
    <property type="component" value="Unassembled WGS sequence"/>
</dbReference>
<proteinExistence type="predicted"/>
<protein>
    <recommendedName>
        <fullName evidence="1">DUF8198 domain-containing protein</fullName>
    </recommendedName>
</protein>
<evidence type="ECO:0000313" key="3">
    <source>
        <dbReference type="Proteomes" id="UP000019184"/>
    </source>
</evidence>
<name>A0A7U7J511_9GAMM</name>